<name>A0AAW0G1N8_9APHY</name>
<dbReference type="EMBL" id="JASBNA010000014">
    <property type="protein sequence ID" value="KAK7687126.1"/>
    <property type="molecule type" value="Genomic_DNA"/>
</dbReference>
<dbReference type="AlphaFoldDB" id="A0AAW0G1N8"/>
<dbReference type="Proteomes" id="UP001385951">
    <property type="component" value="Unassembled WGS sequence"/>
</dbReference>
<reference evidence="1 2" key="1">
    <citation type="submission" date="2022-09" db="EMBL/GenBank/DDBJ databases">
        <authorList>
            <person name="Palmer J.M."/>
        </authorList>
    </citation>
    <scope>NUCLEOTIDE SEQUENCE [LARGE SCALE GENOMIC DNA]</scope>
    <source>
        <strain evidence="1 2">DSM 7382</strain>
    </source>
</reference>
<accession>A0AAW0G1N8</accession>
<evidence type="ECO:0000313" key="2">
    <source>
        <dbReference type="Proteomes" id="UP001385951"/>
    </source>
</evidence>
<gene>
    <name evidence="1" type="ORF">QCA50_009629</name>
</gene>
<proteinExistence type="predicted"/>
<sequence>MCGPASTYSSDVRPHPVSTSVDVKSGPFHLLISFFHGHHWQSQGDGFHLTAKGRAPSQDFDIMRLKSSWLKGNQEPVVGPL</sequence>
<protein>
    <submittedName>
        <fullName evidence="1">Uncharacterized protein</fullName>
    </submittedName>
</protein>
<keyword evidence="2" id="KW-1185">Reference proteome</keyword>
<evidence type="ECO:0000313" key="1">
    <source>
        <dbReference type="EMBL" id="KAK7687126.1"/>
    </source>
</evidence>
<organism evidence="1 2">
    <name type="scientific">Cerrena zonata</name>
    <dbReference type="NCBI Taxonomy" id="2478898"/>
    <lineage>
        <taxon>Eukaryota</taxon>
        <taxon>Fungi</taxon>
        <taxon>Dikarya</taxon>
        <taxon>Basidiomycota</taxon>
        <taxon>Agaricomycotina</taxon>
        <taxon>Agaricomycetes</taxon>
        <taxon>Polyporales</taxon>
        <taxon>Cerrenaceae</taxon>
        <taxon>Cerrena</taxon>
    </lineage>
</organism>
<comment type="caution">
    <text evidence="1">The sequence shown here is derived from an EMBL/GenBank/DDBJ whole genome shotgun (WGS) entry which is preliminary data.</text>
</comment>